<name>A0A917S654_9ACTN</name>
<comment type="caution">
    <text evidence="1">The sequence shown here is derived from an EMBL/GenBank/DDBJ whole genome shotgun (WGS) entry which is preliminary data.</text>
</comment>
<dbReference type="RefSeq" id="WP_188894785.1">
    <property type="nucleotide sequence ID" value="NZ_BMMZ01000003.1"/>
</dbReference>
<protein>
    <submittedName>
        <fullName evidence="1">Uncharacterized protein</fullName>
    </submittedName>
</protein>
<keyword evidence="2" id="KW-1185">Reference proteome</keyword>
<evidence type="ECO:0000313" key="2">
    <source>
        <dbReference type="Proteomes" id="UP000613840"/>
    </source>
</evidence>
<dbReference type="InterPro" id="IPR045499">
    <property type="entry name" value="DUF6492"/>
</dbReference>
<dbReference type="Pfam" id="PF20102">
    <property type="entry name" value="DUF6492"/>
    <property type="match status" value="1"/>
</dbReference>
<gene>
    <name evidence="1" type="ORF">GCM10011575_17460</name>
</gene>
<sequence length="330" mass="36532">MTELPAGTPRGADQPISAVTVVFEAELDLLKLQARSLARFAGPEVISQIIVIDNTRSGIRPPVRRKILHEYGIHRPKVVFLRPTEIGVVPPASGWITQQVLKLLVYSKVAADHYVVLDAKNHLIRQVDIRDFIAADGRAHGGFHSYVGHPLRSRLEDVLHYLGLEPQEFVDRFPPTHTPFVLQTRLVGAMVEDISSTSGQEFASAFVASGALEFFLYSGWIRKTYGTWDAVFDGEPVRSANIWPGNPSAESVKAVIAEASRLDTPFFAAHRTALAKSSPFAATQLARFWCERELFGGLASGIRYLGTFKLRYVAAMSLRKLRTRPARGLS</sequence>
<reference evidence="1" key="1">
    <citation type="journal article" date="2014" name="Int. J. Syst. Evol. Microbiol.">
        <title>Complete genome sequence of Corynebacterium casei LMG S-19264T (=DSM 44701T), isolated from a smear-ripened cheese.</title>
        <authorList>
            <consortium name="US DOE Joint Genome Institute (JGI-PGF)"/>
            <person name="Walter F."/>
            <person name="Albersmeier A."/>
            <person name="Kalinowski J."/>
            <person name="Ruckert C."/>
        </authorList>
    </citation>
    <scope>NUCLEOTIDE SEQUENCE</scope>
    <source>
        <strain evidence="1">CGMCC 4.7306</strain>
    </source>
</reference>
<dbReference type="EMBL" id="BMMZ01000003">
    <property type="protein sequence ID" value="GGL59412.1"/>
    <property type="molecule type" value="Genomic_DNA"/>
</dbReference>
<accession>A0A917S654</accession>
<proteinExistence type="predicted"/>
<dbReference type="AlphaFoldDB" id="A0A917S654"/>
<reference evidence="1" key="2">
    <citation type="submission" date="2020-09" db="EMBL/GenBank/DDBJ databases">
        <authorList>
            <person name="Sun Q."/>
            <person name="Zhou Y."/>
        </authorList>
    </citation>
    <scope>NUCLEOTIDE SEQUENCE</scope>
    <source>
        <strain evidence="1">CGMCC 4.7306</strain>
    </source>
</reference>
<dbReference type="Proteomes" id="UP000613840">
    <property type="component" value="Unassembled WGS sequence"/>
</dbReference>
<evidence type="ECO:0000313" key="1">
    <source>
        <dbReference type="EMBL" id="GGL59412.1"/>
    </source>
</evidence>
<organism evidence="1 2">
    <name type="scientific">Microlunatus endophyticus</name>
    <dbReference type="NCBI Taxonomy" id="1716077"/>
    <lineage>
        <taxon>Bacteria</taxon>
        <taxon>Bacillati</taxon>
        <taxon>Actinomycetota</taxon>
        <taxon>Actinomycetes</taxon>
        <taxon>Propionibacteriales</taxon>
        <taxon>Propionibacteriaceae</taxon>
        <taxon>Microlunatus</taxon>
    </lineage>
</organism>